<feature type="signal peptide" evidence="2">
    <location>
        <begin position="1"/>
        <end position="24"/>
    </location>
</feature>
<gene>
    <name evidence="3" type="ORF">ACFQS1_14525</name>
</gene>
<name>A0ABW2HS40_9ACTN</name>
<organism evidence="3 4">
    <name type="scientific">Paractinoplanes rhizophilus</name>
    <dbReference type="NCBI Taxonomy" id="1416877"/>
    <lineage>
        <taxon>Bacteria</taxon>
        <taxon>Bacillati</taxon>
        <taxon>Actinomycetota</taxon>
        <taxon>Actinomycetes</taxon>
        <taxon>Micromonosporales</taxon>
        <taxon>Micromonosporaceae</taxon>
        <taxon>Paractinoplanes</taxon>
    </lineage>
</organism>
<dbReference type="Proteomes" id="UP001596548">
    <property type="component" value="Unassembled WGS sequence"/>
</dbReference>
<dbReference type="RefSeq" id="WP_378968052.1">
    <property type="nucleotide sequence ID" value="NZ_JBHTBJ010000008.1"/>
</dbReference>
<feature type="compositionally biased region" description="Low complexity" evidence="1">
    <location>
        <begin position="86"/>
        <end position="104"/>
    </location>
</feature>
<protein>
    <submittedName>
        <fullName evidence="3">Uncharacterized protein</fullName>
    </submittedName>
</protein>
<evidence type="ECO:0000313" key="4">
    <source>
        <dbReference type="Proteomes" id="UP001596548"/>
    </source>
</evidence>
<dbReference type="PROSITE" id="PS51257">
    <property type="entry name" value="PROKAR_LIPOPROTEIN"/>
    <property type="match status" value="1"/>
</dbReference>
<proteinExistence type="predicted"/>
<keyword evidence="2" id="KW-0732">Signal</keyword>
<keyword evidence="4" id="KW-1185">Reference proteome</keyword>
<feature type="region of interest" description="Disordered" evidence="1">
    <location>
        <begin position="86"/>
        <end position="114"/>
    </location>
</feature>
<reference evidence="4" key="1">
    <citation type="journal article" date="2019" name="Int. J. Syst. Evol. Microbiol.">
        <title>The Global Catalogue of Microorganisms (GCM) 10K type strain sequencing project: providing services to taxonomists for standard genome sequencing and annotation.</title>
        <authorList>
            <consortium name="The Broad Institute Genomics Platform"/>
            <consortium name="The Broad Institute Genome Sequencing Center for Infectious Disease"/>
            <person name="Wu L."/>
            <person name="Ma J."/>
        </authorList>
    </citation>
    <scope>NUCLEOTIDE SEQUENCE [LARGE SCALE GENOMIC DNA]</scope>
    <source>
        <strain evidence="4">XZYJT-10</strain>
    </source>
</reference>
<accession>A0ABW2HS40</accession>
<evidence type="ECO:0000256" key="1">
    <source>
        <dbReference type="SAM" id="MobiDB-lite"/>
    </source>
</evidence>
<sequence>MRTSKTGPTRRRLLIAAASAPALAGCDAEPSPPPPPDPLQPLLDEALALAAAYDRAIAADPGAGARLAPLAADHRAHAAELTKVINPAANPSSARSAAPAAPASLREAEQSAQRTAVAACMAAPADRAALVGSIAAGRATHAEALR</sequence>
<evidence type="ECO:0000313" key="3">
    <source>
        <dbReference type="EMBL" id="MFC7275207.1"/>
    </source>
</evidence>
<feature type="chain" id="PRO_5047186585" evidence="2">
    <location>
        <begin position="25"/>
        <end position="146"/>
    </location>
</feature>
<dbReference type="EMBL" id="JBHTBJ010000008">
    <property type="protein sequence ID" value="MFC7275207.1"/>
    <property type="molecule type" value="Genomic_DNA"/>
</dbReference>
<evidence type="ECO:0000256" key="2">
    <source>
        <dbReference type="SAM" id="SignalP"/>
    </source>
</evidence>
<comment type="caution">
    <text evidence="3">The sequence shown here is derived from an EMBL/GenBank/DDBJ whole genome shotgun (WGS) entry which is preliminary data.</text>
</comment>